<protein>
    <submittedName>
        <fullName evidence="2 3">Uncharacterized protein</fullName>
    </submittedName>
</protein>
<keyword evidence="4" id="KW-1185">Reference proteome</keyword>
<keyword evidence="1" id="KW-1133">Transmembrane helix</keyword>
<keyword evidence="1" id="KW-0812">Transmembrane</keyword>
<name>R7U9G9_CAPTE</name>
<evidence type="ECO:0000313" key="2">
    <source>
        <dbReference type="EMBL" id="ELU02791.1"/>
    </source>
</evidence>
<dbReference type="EnsemblMetazoa" id="CapteT215574">
    <property type="protein sequence ID" value="CapteP215574"/>
    <property type="gene ID" value="CapteG215574"/>
</dbReference>
<accession>R7U9G9</accession>
<organism evidence="2">
    <name type="scientific">Capitella teleta</name>
    <name type="common">Polychaete worm</name>
    <dbReference type="NCBI Taxonomy" id="283909"/>
    <lineage>
        <taxon>Eukaryota</taxon>
        <taxon>Metazoa</taxon>
        <taxon>Spiralia</taxon>
        <taxon>Lophotrochozoa</taxon>
        <taxon>Annelida</taxon>
        <taxon>Polychaeta</taxon>
        <taxon>Sedentaria</taxon>
        <taxon>Scolecida</taxon>
        <taxon>Capitellidae</taxon>
        <taxon>Capitella</taxon>
    </lineage>
</organism>
<dbReference type="EMBL" id="KB303777">
    <property type="protein sequence ID" value="ELU02791.1"/>
    <property type="molecule type" value="Genomic_DNA"/>
</dbReference>
<evidence type="ECO:0000313" key="4">
    <source>
        <dbReference type="Proteomes" id="UP000014760"/>
    </source>
</evidence>
<reference evidence="4" key="1">
    <citation type="submission" date="2012-12" db="EMBL/GenBank/DDBJ databases">
        <authorList>
            <person name="Hellsten U."/>
            <person name="Grimwood J."/>
            <person name="Chapman J.A."/>
            <person name="Shapiro H."/>
            <person name="Aerts A."/>
            <person name="Otillar R.P."/>
            <person name="Terry A.Y."/>
            <person name="Boore J.L."/>
            <person name="Simakov O."/>
            <person name="Marletaz F."/>
            <person name="Cho S.-J."/>
            <person name="Edsinger-Gonzales E."/>
            <person name="Havlak P."/>
            <person name="Kuo D.-H."/>
            <person name="Larsson T."/>
            <person name="Lv J."/>
            <person name="Arendt D."/>
            <person name="Savage R."/>
            <person name="Osoegawa K."/>
            <person name="de Jong P."/>
            <person name="Lindberg D.R."/>
            <person name="Seaver E.C."/>
            <person name="Weisblat D.A."/>
            <person name="Putnam N.H."/>
            <person name="Grigoriev I.V."/>
            <person name="Rokhsar D.S."/>
        </authorList>
    </citation>
    <scope>NUCLEOTIDE SEQUENCE</scope>
    <source>
        <strain evidence="4">I ESC-2004</strain>
    </source>
</reference>
<dbReference type="EMBL" id="AMQN01008712">
    <property type="status" value="NOT_ANNOTATED_CDS"/>
    <property type="molecule type" value="Genomic_DNA"/>
</dbReference>
<feature type="transmembrane region" description="Helical" evidence="1">
    <location>
        <begin position="167"/>
        <end position="187"/>
    </location>
</feature>
<proteinExistence type="predicted"/>
<sequence length="198" mass="21581">MTWSHYVINITVEIRMKENVRLIICISLTDANCANTNQPIWLSPGLIRVAVGCAVSKLSTAFLRSRKRPMTCSLESSVDAIQFIMYISGFDKASLTAFGILGFRLPSPAAADVFIVFIAVVISSTVTGMRKKEIGKGTSEVYYVHQWIDKASLTAFGILGFRLSSPAAANVFIVFIAVVISSTVTGVRKKKLGKEPVK</sequence>
<dbReference type="EMBL" id="AMQN01008713">
    <property type="status" value="NOT_ANNOTATED_CDS"/>
    <property type="molecule type" value="Genomic_DNA"/>
</dbReference>
<keyword evidence="1" id="KW-0472">Membrane</keyword>
<dbReference type="Proteomes" id="UP000014760">
    <property type="component" value="Unassembled WGS sequence"/>
</dbReference>
<dbReference type="AlphaFoldDB" id="R7U9G9"/>
<evidence type="ECO:0000256" key="1">
    <source>
        <dbReference type="SAM" id="Phobius"/>
    </source>
</evidence>
<evidence type="ECO:0000313" key="3">
    <source>
        <dbReference type="EnsemblMetazoa" id="CapteP215574"/>
    </source>
</evidence>
<feature type="transmembrane region" description="Helical" evidence="1">
    <location>
        <begin position="109"/>
        <end position="129"/>
    </location>
</feature>
<dbReference type="HOGENOM" id="CLU_1379299_0_0_1"/>
<gene>
    <name evidence="2" type="ORF">CAPTEDRAFT_215574</name>
</gene>
<reference evidence="3" key="3">
    <citation type="submission" date="2015-06" db="UniProtKB">
        <authorList>
            <consortium name="EnsemblMetazoa"/>
        </authorList>
    </citation>
    <scope>IDENTIFICATION</scope>
</reference>
<reference evidence="2 4" key="2">
    <citation type="journal article" date="2013" name="Nature">
        <title>Insights into bilaterian evolution from three spiralian genomes.</title>
        <authorList>
            <person name="Simakov O."/>
            <person name="Marletaz F."/>
            <person name="Cho S.J."/>
            <person name="Edsinger-Gonzales E."/>
            <person name="Havlak P."/>
            <person name="Hellsten U."/>
            <person name="Kuo D.H."/>
            <person name="Larsson T."/>
            <person name="Lv J."/>
            <person name="Arendt D."/>
            <person name="Savage R."/>
            <person name="Osoegawa K."/>
            <person name="de Jong P."/>
            <person name="Grimwood J."/>
            <person name="Chapman J.A."/>
            <person name="Shapiro H."/>
            <person name="Aerts A."/>
            <person name="Otillar R.P."/>
            <person name="Terry A.Y."/>
            <person name="Boore J.L."/>
            <person name="Grigoriev I.V."/>
            <person name="Lindberg D.R."/>
            <person name="Seaver E.C."/>
            <person name="Weisblat D.A."/>
            <person name="Putnam N.H."/>
            <person name="Rokhsar D.S."/>
        </authorList>
    </citation>
    <scope>NUCLEOTIDE SEQUENCE</scope>
    <source>
        <strain evidence="2 4">I ESC-2004</strain>
    </source>
</reference>